<comment type="similarity">
    <text evidence="1 2">Belongs to the small heat shock protein (HSP20) family.</text>
</comment>
<keyword evidence="5" id="KW-1185">Reference proteome</keyword>
<dbReference type="SUPFAM" id="SSF49764">
    <property type="entry name" value="HSP20-like chaperones"/>
    <property type="match status" value="1"/>
</dbReference>
<dbReference type="InterPro" id="IPR002068">
    <property type="entry name" value="A-crystallin/Hsp20_dom"/>
</dbReference>
<dbReference type="Proteomes" id="UP000813824">
    <property type="component" value="Unassembled WGS sequence"/>
</dbReference>
<dbReference type="Gene3D" id="2.60.40.790">
    <property type="match status" value="1"/>
</dbReference>
<dbReference type="Pfam" id="PF00011">
    <property type="entry name" value="HSP20"/>
    <property type="match status" value="1"/>
</dbReference>
<dbReference type="PROSITE" id="PS01031">
    <property type="entry name" value="SHSP"/>
    <property type="match status" value="1"/>
</dbReference>
<evidence type="ECO:0000256" key="2">
    <source>
        <dbReference type="RuleBase" id="RU003616"/>
    </source>
</evidence>
<evidence type="ECO:0000259" key="3">
    <source>
        <dbReference type="PROSITE" id="PS01031"/>
    </source>
</evidence>
<feature type="domain" description="SHSP" evidence="3">
    <location>
        <begin position="40"/>
        <end position="179"/>
    </location>
</feature>
<comment type="caution">
    <text evidence="4">The sequence shown here is derived from an EMBL/GenBank/DDBJ whole genome shotgun (WGS) entry which is preliminary data.</text>
</comment>
<protein>
    <recommendedName>
        <fullName evidence="3">SHSP domain-containing protein</fullName>
    </recommendedName>
</protein>
<dbReference type="AlphaFoldDB" id="A0A8K0XR23"/>
<dbReference type="EMBL" id="JAEVFJ010000011">
    <property type="protein sequence ID" value="KAH8101745.1"/>
    <property type="molecule type" value="Genomic_DNA"/>
</dbReference>
<evidence type="ECO:0000256" key="1">
    <source>
        <dbReference type="PROSITE-ProRule" id="PRU00285"/>
    </source>
</evidence>
<proteinExistence type="inferred from homology"/>
<evidence type="ECO:0000313" key="5">
    <source>
        <dbReference type="Proteomes" id="UP000813824"/>
    </source>
</evidence>
<dbReference type="CDD" id="cd06464">
    <property type="entry name" value="ACD_sHsps-like"/>
    <property type="match status" value="1"/>
</dbReference>
<gene>
    <name evidence="4" type="ORF">BXZ70DRAFT_931753</name>
</gene>
<sequence>MVARKMSSAQAAVAKSPNQSRVDRFLHMQLLKLQLRRRIDTPHVLIPRMDLFQDDALPSTYAIFEIPGVSERSIKVDVEDGLLTIEGMRGPPLRARLNDIIRSRVAVDEDRCIPEFTLAEEKYRARELNFGIFRRKVQLPPGVKASDVRHELRDGMLLVTWPTGCTPTAISPVVNLASMQGTI</sequence>
<evidence type="ECO:0000313" key="4">
    <source>
        <dbReference type="EMBL" id="KAH8101745.1"/>
    </source>
</evidence>
<dbReference type="InterPro" id="IPR008978">
    <property type="entry name" value="HSP20-like_chaperone"/>
</dbReference>
<dbReference type="OrthoDB" id="1431247at2759"/>
<reference evidence="4" key="1">
    <citation type="journal article" date="2021" name="New Phytol.">
        <title>Evolutionary innovations through gain and loss of genes in the ectomycorrhizal Boletales.</title>
        <authorList>
            <person name="Wu G."/>
            <person name="Miyauchi S."/>
            <person name="Morin E."/>
            <person name="Kuo A."/>
            <person name="Drula E."/>
            <person name="Varga T."/>
            <person name="Kohler A."/>
            <person name="Feng B."/>
            <person name="Cao Y."/>
            <person name="Lipzen A."/>
            <person name="Daum C."/>
            <person name="Hundley H."/>
            <person name="Pangilinan J."/>
            <person name="Johnson J."/>
            <person name="Barry K."/>
            <person name="LaButti K."/>
            <person name="Ng V."/>
            <person name="Ahrendt S."/>
            <person name="Min B."/>
            <person name="Choi I.G."/>
            <person name="Park H."/>
            <person name="Plett J.M."/>
            <person name="Magnuson J."/>
            <person name="Spatafora J.W."/>
            <person name="Nagy L.G."/>
            <person name="Henrissat B."/>
            <person name="Grigoriev I.V."/>
            <person name="Yang Z.L."/>
            <person name="Xu J."/>
            <person name="Martin F.M."/>
        </authorList>
    </citation>
    <scope>NUCLEOTIDE SEQUENCE</scope>
    <source>
        <strain evidence="4">KKN 215</strain>
    </source>
</reference>
<accession>A0A8K0XR23</accession>
<organism evidence="4 5">
    <name type="scientific">Cristinia sonorae</name>
    <dbReference type="NCBI Taxonomy" id="1940300"/>
    <lineage>
        <taxon>Eukaryota</taxon>
        <taxon>Fungi</taxon>
        <taxon>Dikarya</taxon>
        <taxon>Basidiomycota</taxon>
        <taxon>Agaricomycotina</taxon>
        <taxon>Agaricomycetes</taxon>
        <taxon>Agaricomycetidae</taxon>
        <taxon>Agaricales</taxon>
        <taxon>Pleurotineae</taxon>
        <taxon>Stephanosporaceae</taxon>
        <taxon>Cristinia</taxon>
    </lineage>
</organism>
<name>A0A8K0XR23_9AGAR</name>